<name>A0A502EQ93_9PROT</name>
<dbReference type="CDD" id="cd05233">
    <property type="entry name" value="SDR_c"/>
    <property type="match status" value="1"/>
</dbReference>
<organism evidence="5 6">
    <name type="scientific">Muricoccus nepalensis</name>
    <dbReference type="NCBI Taxonomy" id="1854500"/>
    <lineage>
        <taxon>Bacteria</taxon>
        <taxon>Pseudomonadati</taxon>
        <taxon>Pseudomonadota</taxon>
        <taxon>Alphaproteobacteria</taxon>
        <taxon>Acetobacterales</taxon>
        <taxon>Roseomonadaceae</taxon>
        <taxon>Muricoccus</taxon>
    </lineage>
</organism>
<dbReference type="GO" id="GO:0016491">
    <property type="term" value="F:oxidoreductase activity"/>
    <property type="evidence" value="ECO:0007669"/>
    <property type="project" value="UniProtKB-KW"/>
</dbReference>
<protein>
    <submittedName>
        <fullName evidence="5">SDR family oxidoreductase</fullName>
    </submittedName>
</protein>
<evidence type="ECO:0000313" key="6">
    <source>
        <dbReference type="Proteomes" id="UP000317078"/>
    </source>
</evidence>
<sequence>MARLSGRGVIVTGAAGGIGAVFARALAAEGARVSLCDLRAPEATVAAVRAAGGEAMGAACDVTDASAVARMVAATEERFGGVDGLVNNAALFAALTPRPFEEIGSDEFDRVLRVNVRGPFECIKAVLPGMRRRGYGKIVNIASGTVFKGTPMMLPYVSSKGAVIALTRSVAREVGGDGIRVNCLAPGLTMSEGLLGREDYPAEYFAAAAGTRCLPRAQQPEDLVGAMGFLLSAESDFMTGQTLVVDGGSVMH</sequence>
<dbReference type="SUPFAM" id="SSF51735">
    <property type="entry name" value="NAD(P)-binding Rossmann-fold domains"/>
    <property type="match status" value="1"/>
</dbReference>
<evidence type="ECO:0000256" key="2">
    <source>
        <dbReference type="ARBA" id="ARBA00023002"/>
    </source>
</evidence>
<feature type="domain" description="Ketoreductase" evidence="4">
    <location>
        <begin position="7"/>
        <end position="187"/>
    </location>
</feature>
<gene>
    <name evidence="5" type="ORF">EAH89_29460</name>
</gene>
<dbReference type="InterPro" id="IPR057326">
    <property type="entry name" value="KR_dom"/>
</dbReference>
<keyword evidence="2" id="KW-0560">Oxidoreductase</keyword>
<dbReference type="OrthoDB" id="154414at2"/>
<dbReference type="PANTHER" id="PTHR24321:SF8">
    <property type="entry name" value="ESTRADIOL 17-BETA-DEHYDROGENASE 8-RELATED"/>
    <property type="match status" value="1"/>
</dbReference>
<keyword evidence="3" id="KW-0520">NAD</keyword>
<dbReference type="PRINTS" id="PR00080">
    <property type="entry name" value="SDRFAMILY"/>
</dbReference>
<comment type="caution">
    <text evidence="5">The sequence shown here is derived from an EMBL/GenBank/DDBJ whole genome shotgun (WGS) entry which is preliminary data.</text>
</comment>
<reference evidence="5 6" key="1">
    <citation type="journal article" date="2019" name="Environ. Microbiol.">
        <title>Species interactions and distinct microbial communities in high Arctic permafrost affected cryosols are associated with the CH4 and CO2 gas fluxes.</title>
        <authorList>
            <person name="Altshuler I."/>
            <person name="Hamel J."/>
            <person name="Turney S."/>
            <person name="Magnuson E."/>
            <person name="Levesque R."/>
            <person name="Greer C."/>
            <person name="Whyte L.G."/>
        </authorList>
    </citation>
    <scope>NUCLEOTIDE SEQUENCE [LARGE SCALE GENOMIC DNA]</scope>
    <source>
        <strain evidence="5 6">S9.3B</strain>
    </source>
</reference>
<dbReference type="SMART" id="SM00822">
    <property type="entry name" value="PKS_KR"/>
    <property type="match status" value="1"/>
</dbReference>
<comment type="similarity">
    <text evidence="1">Belongs to the short-chain dehydrogenases/reductases (SDR) family.</text>
</comment>
<evidence type="ECO:0000256" key="1">
    <source>
        <dbReference type="ARBA" id="ARBA00006484"/>
    </source>
</evidence>
<proteinExistence type="inferred from homology"/>
<dbReference type="InterPro" id="IPR002347">
    <property type="entry name" value="SDR_fam"/>
</dbReference>
<dbReference type="Gene3D" id="3.40.50.720">
    <property type="entry name" value="NAD(P)-binding Rossmann-like Domain"/>
    <property type="match status" value="1"/>
</dbReference>
<dbReference type="EMBL" id="RCZP01000077">
    <property type="protein sequence ID" value="TPG38361.1"/>
    <property type="molecule type" value="Genomic_DNA"/>
</dbReference>
<dbReference type="PROSITE" id="PS00061">
    <property type="entry name" value="ADH_SHORT"/>
    <property type="match status" value="1"/>
</dbReference>
<dbReference type="AlphaFoldDB" id="A0A502EQ93"/>
<dbReference type="InterPro" id="IPR020904">
    <property type="entry name" value="Sc_DH/Rdtase_CS"/>
</dbReference>
<dbReference type="FunFam" id="3.40.50.720:FF:000084">
    <property type="entry name" value="Short-chain dehydrogenase reductase"/>
    <property type="match status" value="1"/>
</dbReference>
<keyword evidence="6" id="KW-1185">Reference proteome</keyword>
<accession>A0A502EQ93</accession>
<dbReference type="PANTHER" id="PTHR24321">
    <property type="entry name" value="DEHYDROGENASES, SHORT CHAIN"/>
    <property type="match status" value="1"/>
</dbReference>
<dbReference type="InterPro" id="IPR036291">
    <property type="entry name" value="NAD(P)-bd_dom_sf"/>
</dbReference>
<dbReference type="PRINTS" id="PR00081">
    <property type="entry name" value="GDHRDH"/>
</dbReference>
<dbReference type="RefSeq" id="WP_140887577.1">
    <property type="nucleotide sequence ID" value="NZ_RCZP01000077.1"/>
</dbReference>
<evidence type="ECO:0000313" key="5">
    <source>
        <dbReference type="EMBL" id="TPG38361.1"/>
    </source>
</evidence>
<dbReference type="Proteomes" id="UP000317078">
    <property type="component" value="Unassembled WGS sequence"/>
</dbReference>
<evidence type="ECO:0000259" key="4">
    <source>
        <dbReference type="SMART" id="SM00822"/>
    </source>
</evidence>
<evidence type="ECO:0000256" key="3">
    <source>
        <dbReference type="ARBA" id="ARBA00023027"/>
    </source>
</evidence>
<dbReference type="Pfam" id="PF13561">
    <property type="entry name" value="adh_short_C2"/>
    <property type="match status" value="1"/>
</dbReference>